<dbReference type="GO" id="GO:0008108">
    <property type="term" value="F:UDP-glucose:hexose-1-phosphate uridylyltransferase activity"/>
    <property type="evidence" value="ECO:0007669"/>
    <property type="project" value="UniProtKB-UniRule"/>
</dbReference>
<feature type="active site" description="Tele-UMP-histidine intermediate" evidence="9">
    <location>
        <position position="167"/>
    </location>
</feature>
<evidence type="ECO:0000256" key="1">
    <source>
        <dbReference type="ARBA" id="ARBA00010951"/>
    </source>
</evidence>
<dbReference type="Pfam" id="PF02744">
    <property type="entry name" value="GalP_UDP_tr_C"/>
    <property type="match status" value="1"/>
</dbReference>
<evidence type="ECO:0000256" key="4">
    <source>
        <dbReference type="ARBA" id="ARBA00022723"/>
    </source>
</evidence>
<dbReference type="InterPro" id="IPR005849">
    <property type="entry name" value="GalP_Utransf_N"/>
</dbReference>
<evidence type="ECO:0000256" key="3">
    <source>
        <dbReference type="ARBA" id="ARBA00022695"/>
    </source>
</evidence>
<dbReference type="InterPro" id="IPR011146">
    <property type="entry name" value="HIT-like"/>
</dbReference>
<dbReference type="PATRIC" id="fig|748449.3.peg.1756"/>
<dbReference type="UniPathway" id="UPA00214"/>
<reference evidence="14" key="1">
    <citation type="submission" date="2012-02" db="EMBL/GenBank/DDBJ databases">
        <title>The complete genome of Halobacteroides halobius DSM 5150.</title>
        <authorList>
            <person name="Lucas S."/>
            <person name="Copeland A."/>
            <person name="Lapidus A."/>
            <person name="Glavina del Rio T."/>
            <person name="Dalin E."/>
            <person name="Tice H."/>
            <person name="Bruce D."/>
            <person name="Goodwin L."/>
            <person name="Pitluck S."/>
            <person name="Peters L."/>
            <person name="Mikhailova N."/>
            <person name="Gu W."/>
            <person name="Kyrpides N."/>
            <person name="Mavromatis K."/>
            <person name="Ivanova N."/>
            <person name="Brettin T."/>
            <person name="Detter J.C."/>
            <person name="Han C."/>
            <person name="Larimer F."/>
            <person name="Land M."/>
            <person name="Hauser L."/>
            <person name="Markowitz V."/>
            <person name="Cheng J.-F."/>
            <person name="Hugenholtz P."/>
            <person name="Woyke T."/>
            <person name="Wu D."/>
            <person name="Tindall B."/>
            <person name="Pomrenke H."/>
            <person name="Brambilla E."/>
            <person name="Klenk H.-P."/>
            <person name="Eisen J.A."/>
        </authorList>
    </citation>
    <scope>NUCLEOTIDE SEQUENCE [LARGE SCALE GENOMIC DNA]</scope>
    <source>
        <strain evidence="14">ATCC 35273 / DSM 5150 / MD-1</strain>
    </source>
</reference>
<keyword evidence="2 13" id="KW-0808">Transferase</keyword>
<dbReference type="OrthoDB" id="9769064at2"/>
<feature type="binding site" evidence="10">
    <location>
        <position position="114"/>
    </location>
    <ligand>
        <name>Zn(2+)</name>
        <dbReference type="ChEBI" id="CHEBI:29105"/>
    </ligand>
</feature>
<dbReference type="PANTHER" id="PTHR42763:SF2">
    <property type="entry name" value="ADP-GLUCOSE PHOSPHORYLASE"/>
    <property type="match status" value="1"/>
</dbReference>
<dbReference type="SUPFAM" id="SSF54197">
    <property type="entry name" value="HIT-like"/>
    <property type="match status" value="2"/>
</dbReference>
<keyword evidence="7" id="KW-0119">Carbohydrate metabolism</keyword>
<keyword evidence="4 10" id="KW-0479">Metal-binding</keyword>
<comment type="cofactor">
    <cofactor evidence="10">
        <name>Zn(2+)</name>
        <dbReference type="ChEBI" id="CHEBI:29105"/>
    </cofactor>
    <text evidence="10">Binds 1 zinc ion per subunit.</text>
</comment>
<feature type="binding site" evidence="10">
    <location>
        <position position="43"/>
    </location>
    <ligand>
        <name>Zn(2+)</name>
        <dbReference type="ChEBI" id="CHEBI:29105"/>
    </ligand>
</feature>
<dbReference type="NCBIfam" id="TIGR00209">
    <property type="entry name" value="galT_1"/>
    <property type="match status" value="1"/>
</dbReference>
<keyword evidence="5 10" id="KW-0862">Zinc</keyword>
<dbReference type="eggNOG" id="COG1085">
    <property type="taxonomic scope" value="Bacteria"/>
</dbReference>
<keyword evidence="6" id="KW-0299">Galactose metabolism</keyword>
<dbReference type="Proteomes" id="UP000010880">
    <property type="component" value="Chromosome"/>
</dbReference>
<evidence type="ECO:0000256" key="9">
    <source>
        <dbReference type="PIRSR" id="PIRSR000808-1"/>
    </source>
</evidence>
<dbReference type="AlphaFoldDB" id="L0KCD6"/>
<organism evidence="13 14">
    <name type="scientific">Halobacteroides halobius (strain ATCC 35273 / DSM 5150 / MD-1)</name>
    <dbReference type="NCBI Taxonomy" id="748449"/>
    <lineage>
        <taxon>Bacteria</taxon>
        <taxon>Bacillati</taxon>
        <taxon>Bacillota</taxon>
        <taxon>Clostridia</taxon>
        <taxon>Halanaerobiales</taxon>
        <taxon>Halobacteroidaceae</taxon>
        <taxon>Halobacteroides</taxon>
    </lineage>
</organism>
<gene>
    <name evidence="13" type="ordered locus">Halha_1825</name>
</gene>
<dbReference type="PROSITE" id="PS51084">
    <property type="entry name" value="HIT_2"/>
    <property type="match status" value="1"/>
</dbReference>
<dbReference type="Pfam" id="PF01087">
    <property type="entry name" value="GalP_UDP_transf"/>
    <property type="match status" value="1"/>
</dbReference>
<proteinExistence type="inferred from homology"/>
<dbReference type="EC" id="2.7.7.12" evidence="8"/>
<dbReference type="InterPro" id="IPR005850">
    <property type="entry name" value="GalP_Utransf_C"/>
</dbReference>
<comment type="similarity">
    <text evidence="1">Belongs to the galactose-1-phosphate uridylyltransferase type 1 family.</text>
</comment>
<dbReference type="Gene3D" id="3.30.428.10">
    <property type="entry name" value="HIT-like"/>
    <property type="match status" value="2"/>
</dbReference>
<evidence type="ECO:0000256" key="2">
    <source>
        <dbReference type="ARBA" id="ARBA00022679"/>
    </source>
</evidence>
<dbReference type="GO" id="GO:0006012">
    <property type="term" value="P:galactose metabolic process"/>
    <property type="evidence" value="ECO:0007669"/>
    <property type="project" value="UniProtKB-UniRule"/>
</dbReference>
<evidence type="ECO:0000256" key="11">
    <source>
        <dbReference type="PROSITE-ProRule" id="PRU00464"/>
    </source>
</evidence>
<protein>
    <recommendedName>
        <fullName evidence="8">Galactose-1-phosphate uridylyltransferase</fullName>
        <ecNumber evidence="8">2.7.7.12</ecNumber>
    </recommendedName>
</protein>
<name>L0KCD6_HALHC</name>
<dbReference type="STRING" id="748449.Halha_1825"/>
<evidence type="ECO:0000259" key="12">
    <source>
        <dbReference type="PROSITE" id="PS51084"/>
    </source>
</evidence>
<evidence type="ECO:0000256" key="7">
    <source>
        <dbReference type="ARBA" id="ARBA00023277"/>
    </source>
</evidence>
<feature type="domain" description="HIT" evidence="12">
    <location>
        <begin position="198"/>
        <end position="309"/>
    </location>
</feature>
<dbReference type="KEGG" id="hhl:Halha_1825"/>
<dbReference type="InterPro" id="IPR053177">
    <property type="entry name" value="ADP-glucose_phosphorylase"/>
</dbReference>
<feature type="binding site" evidence="10">
    <location>
        <position position="40"/>
    </location>
    <ligand>
        <name>Zn(2+)</name>
        <dbReference type="ChEBI" id="CHEBI:29105"/>
    </ligand>
</feature>
<dbReference type="GO" id="GO:0008270">
    <property type="term" value="F:zinc ion binding"/>
    <property type="evidence" value="ECO:0007669"/>
    <property type="project" value="InterPro"/>
</dbReference>
<dbReference type="HOGENOM" id="CLU_029960_1_0_9"/>
<comment type="caution">
    <text evidence="11">Lacks conserved residue(s) required for the propagation of feature annotation.</text>
</comment>
<dbReference type="RefSeq" id="WP_015327454.1">
    <property type="nucleotide sequence ID" value="NC_019978.1"/>
</dbReference>
<feature type="binding site" evidence="10">
    <location>
        <position position="165"/>
    </location>
    <ligand>
        <name>Zn(2+)</name>
        <dbReference type="ChEBI" id="CHEBI:29105"/>
    </ligand>
</feature>
<keyword evidence="3 13" id="KW-0548">Nucleotidyltransferase</keyword>
<evidence type="ECO:0000256" key="8">
    <source>
        <dbReference type="NCBIfam" id="TIGR00209"/>
    </source>
</evidence>
<evidence type="ECO:0000313" key="14">
    <source>
        <dbReference type="Proteomes" id="UP000010880"/>
    </source>
</evidence>
<dbReference type="InterPro" id="IPR036265">
    <property type="entry name" value="HIT-like_sf"/>
</dbReference>
<evidence type="ECO:0000256" key="10">
    <source>
        <dbReference type="PIRSR" id="PIRSR000808-3"/>
    </source>
</evidence>
<dbReference type="PIRSF" id="PIRSF000808">
    <property type="entry name" value="GalT"/>
    <property type="match status" value="1"/>
</dbReference>
<dbReference type="PANTHER" id="PTHR42763">
    <property type="entry name" value="ADP-GLUCOSE PHOSPHORYLASE"/>
    <property type="match status" value="1"/>
</dbReference>
<evidence type="ECO:0000256" key="6">
    <source>
        <dbReference type="ARBA" id="ARBA00023144"/>
    </source>
</evidence>
<dbReference type="EMBL" id="CP003359">
    <property type="protein sequence ID" value="AGB41738.1"/>
    <property type="molecule type" value="Genomic_DNA"/>
</dbReference>
<keyword evidence="14" id="KW-1185">Reference proteome</keyword>
<evidence type="ECO:0000256" key="5">
    <source>
        <dbReference type="ARBA" id="ARBA00022833"/>
    </source>
</evidence>
<sequence>MSEIRQDIITNNNVVIAAKRGKRPHDFKDNKQVTEDNGYCPFCYGSEDDTPPEIIAVSNDPNRKANKPGWRVRVVPNKFAALDNDIELTEDKRGLYNKKSGFGVAEVVIESNEHHSTLGTHSLDHIEDIIKVLRSRYQKIATDERLKYIQMFKNCGSDAGASLEHPHWQVMATPVVPSAIKEELRGTKEFYNTKGSCVYCQMIDYEIKQEERIISNQDDFVAFSPYASRFPFESWILPKEHQKDFSQINEEQIKSLAKILKMIVRKLEVGFNHPPFNIILHTAPTVRDKEVIYHWHLEILPRLSKTAGFELGTGSFINPTPPELATEVLKEIEI</sequence>
<accession>L0KCD6</accession>
<evidence type="ECO:0000313" key="13">
    <source>
        <dbReference type="EMBL" id="AGB41738.1"/>
    </source>
</evidence>
<dbReference type="InterPro" id="IPR001937">
    <property type="entry name" value="GalP_UDPtransf1"/>
</dbReference>